<dbReference type="GO" id="GO:0005524">
    <property type="term" value="F:ATP binding"/>
    <property type="evidence" value="ECO:0007669"/>
    <property type="project" value="InterPro"/>
</dbReference>
<keyword evidence="2" id="KW-0418">Kinase</keyword>
<reference evidence="2 3" key="1">
    <citation type="journal article" date="2016" name="Genome Biol. Evol.">
        <title>Divergent and convergent evolution of fungal pathogenicity.</title>
        <authorList>
            <person name="Shang Y."/>
            <person name="Xiao G."/>
            <person name="Zheng P."/>
            <person name="Cen K."/>
            <person name="Zhan S."/>
            <person name="Wang C."/>
        </authorList>
    </citation>
    <scope>NUCLEOTIDE SEQUENCE [LARGE SCALE GENOMIC DNA]</scope>
    <source>
        <strain evidence="2 3">RCEF 2490</strain>
    </source>
</reference>
<gene>
    <name evidence="2" type="ORF">AAL_07643</name>
</gene>
<dbReference type="PANTHER" id="PTHR44329:SF214">
    <property type="entry name" value="PROTEIN KINASE DOMAIN-CONTAINING PROTEIN"/>
    <property type="match status" value="1"/>
</dbReference>
<dbReference type="EMBL" id="AZGY01000024">
    <property type="protein sequence ID" value="KZZ89750.1"/>
    <property type="molecule type" value="Genomic_DNA"/>
</dbReference>
<evidence type="ECO:0000313" key="3">
    <source>
        <dbReference type="Proteomes" id="UP000078544"/>
    </source>
</evidence>
<proteinExistence type="predicted"/>
<name>A0A166NFT2_9HYPO</name>
<comment type="caution">
    <text evidence="2">The sequence shown here is derived from an EMBL/GenBank/DDBJ whole genome shotgun (WGS) entry which is preliminary data.</text>
</comment>
<dbReference type="PANTHER" id="PTHR44329">
    <property type="entry name" value="SERINE/THREONINE-PROTEIN KINASE TNNI3K-RELATED"/>
    <property type="match status" value="1"/>
</dbReference>
<dbReference type="InterPro" id="IPR051681">
    <property type="entry name" value="Ser/Thr_Kinases-Pseudokinases"/>
</dbReference>
<dbReference type="SUPFAM" id="SSF56112">
    <property type="entry name" value="Protein kinase-like (PK-like)"/>
    <property type="match status" value="1"/>
</dbReference>
<dbReference type="SMART" id="SM00220">
    <property type="entry name" value="S_TKc"/>
    <property type="match status" value="1"/>
</dbReference>
<dbReference type="PROSITE" id="PS50011">
    <property type="entry name" value="PROTEIN_KINASE_DOM"/>
    <property type="match status" value="1"/>
</dbReference>
<accession>A0A166NFT2</accession>
<keyword evidence="3" id="KW-1185">Reference proteome</keyword>
<dbReference type="Gene3D" id="1.10.510.10">
    <property type="entry name" value="Transferase(Phosphotransferase) domain 1"/>
    <property type="match status" value="1"/>
</dbReference>
<dbReference type="STRING" id="1081109.A0A166NFT2"/>
<evidence type="ECO:0000313" key="2">
    <source>
        <dbReference type="EMBL" id="KZZ89750.1"/>
    </source>
</evidence>
<protein>
    <submittedName>
        <fullName evidence="2">Protein kinase domain-containing protein</fullName>
    </submittedName>
</protein>
<organism evidence="2 3">
    <name type="scientific">Moelleriella libera RCEF 2490</name>
    <dbReference type="NCBI Taxonomy" id="1081109"/>
    <lineage>
        <taxon>Eukaryota</taxon>
        <taxon>Fungi</taxon>
        <taxon>Dikarya</taxon>
        <taxon>Ascomycota</taxon>
        <taxon>Pezizomycotina</taxon>
        <taxon>Sordariomycetes</taxon>
        <taxon>Hypocreomycetidae</taxon>
        <taxon>Hypocreales</taxon>
        <taxon>Clavicipitaceae</taxon>
        <taxon>Moelleriella</taxon>
    </lineage>
</organism>
<dbReference type="Proteomes" id="UP000078544">
    <property type="component" value="Unassembled WGS sequence"/>
</dbReference>
<dbReference type="OrthoDB" id="4062651at2759"/>
<dbReference type="InterPro" id="IPR011009">
    <property type="entry name" value="Kinase-like_dom_sf"/>
</dbReference>
<evidence type="ECO:0000259" key="1">
    <source>
        <dbReference type="PROSITE" id="PS50011"/>
    </source>
</evidence>
<feature type="domain" description="Protein kinase" evidence="1">
    <location>
        <begin position="10"/>
        <end position="268"/>
    </location>
</feature>
<dbReference type="Pfam" id="PF00069">
    <property type="entry name" value="Pkinase"/>
    <property type="match status" value="1"/>
</dbReference>
<dbReference type="GO" id="GO:0004674">
    <property type="term" value="F:protein serine/threonine kinase activity"/>
    <property type="evidence" value="ECO:0007669"/>
    <property type="project" value="TreeGrafter"/>
</dbReference>
<dbReference type="AlphaFoldDB" id="A0A166NFT2"/>
<keyword evidence="2" id="KW-0808">Transferase</keyword>
<dbReference type="InterPro" id="IPR000719">
    <property type="entry name" value="Prot_kinase_dom"/>
</dbReference>
<sequence>MLSEKLPGSLGKCSFVSKGATGWVFQAAPGIAIKYCVRGRLDEFQVENETYDLIERSHPPPLFVRSFLRLPGLNFMQLMVESLDARLQRNQRRDLRKNVCLEVLRLEPTPKIEQWATELSRALAWLESLGLVQGDLQPTNLLLDSDDHLKLADFDSSRKIGSRNLGLAPPWSRVLGEESGKFCGTFGLYGAQSEQFAFGSILHNMTRGIEPYEDKGPEAVDLLQEMVFPELSSSPLDALTLRCWKGDFATLADLAKDVAVLQGAEQAITVIATDDAYMTEMKRQCQELLHDKFTDLEVGTPAK</sequence>